<dbReference type="InterPro" id="IPR038765">
    <property type="entry name" value="Papain-like_cys_pep_sf"/>
</dbReference>
<accession>A0A938X5F9</accession>
<organism evidence="1 2">
    <name type="scientific">Mordavella massiliensis</name>
    <dbReference type="NCBI Taxonomy" id="1871024"/>
    <lineage>
        <taxon>Bacteria</taxon>
        <taxon>Bacillati</taxon>
        <taxon>Bacillota</taxon>
        <taxon>Clostridia</taxon>
        <taxon>Eubacteriales</taxon>
        <taxon>Clostridiaceae</taxon>
        <taxon>Mordavella</taxon>
    </lineage>
</organism>
<proteinExistence type="predicted"/>
<dbReference type="EMBL" id="JACJLV010000033">
    <property type="protein sequence ID" value="MBM6827388.1"/>
    <property type="molecule type" value="Genomic_DNA"/>
</dbReference>
<reference evidence="1" key="1">
    <citation type="submission" date="2020-08" db="EMBL/GenBank/DDBJ databases">
        <authorList>
            <person name="Cejkova D."/>
            <person name="Kubasova T."/>
            <person name="Jahodarova E."/>
            <person name="Rychlik I."/>
        </authorList>
    </citation>
    <scope>NUCLEOTIDE SEQUENCE</scope>
    <source>
        <strain evidence="1">An420c</strain>
    </source>
</reference>
<evidence type="ECO:0000313" key="2">
    <source>
        <dbReference type="Proteomes" id="UP000713880"/>
    </source>
</evidence>
<protein>
    <submittedName>
        <fullName evidence="1">Uncharacterized protein</fullName>
    </submittedName>
</protein>
<evidence type="ECO:0000313" key="1">
    <source>
        <dbReference type="EMBL" id="MBM6827388.1"/>
    </source>
</evidence>
<dbReference type="AlphaFoldDB" id="A0A938X5F9"/>
<dbReference type="Proteomes" id="UP000713880">
    <property type="component" value="Unassembled WGS sequence"/>
</dbReference>
<comment type="caution">
    <text evidence="1">The sequence shown here is derived from an EMBL/GenBank/DDBJ whole genome shotgun (WGS) entry which is preliminary data.</text>
</comment>
<dbReference type="SUPFAM" id="SSF54001">
    <property type="entry name" value="Cysteine proteinases"/>
    <property type="match status" value="1"/>
</dbReference>
<name>A0A938X5F9_9CLOT</name>
<sequence length="453" mass="50469">MLKKEMVKKGWKAMGMKMGIAAAAVIIGLTAVPGTAEAKMSNGSFVSIAGGAVDSITVNGVKVDALYEPYNSGTNTDTTYSCAAFVKRFYRDVYGRDVYGLNSTTSVPQIDQGSFTETNSPKVGDILRDNQSVHWAIVKEVNGNTVTLIQQNAWNGDYNKAWVGAKAELGDSRYSYFTWNGNNGNSGNKQQVYHDFSFNYHSLERYDTNAVIHTKVNNPERLHVKKVGCYIYDSNGSLIKRHEENCSRNESRFNIWYDFTGELGVTLTPGTEYSYQFYVIYDNVEYQGAKETFTTTGTASKAQDDTVEMSRECGPAPSLDYAKDGWLSLQELARSSEQALHDRMWDPEKEVGNKKYYAPERCGVFSTMAPVMAEMGNDRVDSITWKYTYPDKSYKAESKEFYEGVAEAGNEVLGMTGTGICENKNHMTTTWNGVASLQWSMEEGVPTITITVE</sequence>
<keyword evidence="2" id="KW-1185">Reference proteome</keyword>
<reference evidence="1" key="2">
    <citation type="journal article" date="2021" name="Sci. Rep.">
        <title>The distribution of antibiotic resistance genes in chicken gut microbiota commensals.</title>
        <authorList>
            <person name="Juricova H."/>
            <person name="Matiasovicova J."/>
            <person name="Kubasova T."/>
            <person name="Cejkova D."/>
            <person name="Rychlik I."/>
        </authorList>
    </citation>
    <scope>NUCLEOTIDE SEQUENCE</scope>
    <source>
        <strain evidence="1">An420c</strain>
    </source>
</reference>
<dbReference type="RefSeq" id="WP_204909407.1">
    <property type="nucleotide sequence ID" value="NZ_JACJLV010000033.1"/>
</dbReference>
<gene>
    <name evidence="1" type="ORF">H6A13_09830</name>
</gene>